<dbReference type="AlphaFoldDB" id="A0A9Q1ESM2"/>
<reference evidence="3" key="1">
    <citation type="journal article" date="2023" name="Science">
        <title>Genome structures resolve the early diversification of teleost fishes.</title>
        <authorList>
            <person name="Parey E."/>
            <person name="Louis A."/>
            <person name="Montfort J."/>
            <person name="Bouchez O."/>
            <person name="Roques C."/>
            <person name="Iampietro C."/>
            <person name="Lluch J."/>
            <person name="Castinel A."/>
            <person name="Donnadieu C."/>
            <person name="Desvignes T."/>
            <person name="Floi Bucao C."/>
            <person name="Jouanno E."/>
            <person name="Wen M."/>
            <person name="Mejri S."/>
            <person name="Dirks R."/>
            <person name="Jansen H."/>
            <person name="Henkel C."/>
            <person name="Chen W.J."/>
            <person name="Zahm M."/>
            <person name="Cabau C."/>
            <person name="Klopp C."/>
            <person name="Thompson A.W."/>
            <person name="Robinson-Rechavi M."/>
            <person name="Braasch I."/>
            <person name="Lecointre G."/>
            <person name="Bobe J."/>
            <person name="Postlethwait J.H."/>
            <person name="Berthelot C."/>
            <person name="Roest Crollius H."/>
            <person name="Guiguen Y."/>
        </authorList>
    </citation>
    <scope>NUCLEOTIDE SEQUENCE</scope>
    <source>
        <strain evidence="3">WJC10195</strain>
    </source>
</reference>
<evidence type="ECO:0000313" key="4">
    <source>
        <dbReference type="Proteomes" id="UP001152622"/>
    </source>
</evidence>
<name>A0A9Q1ESM2_SYNKA</name>
<feature type="compositionally biased region" description="Polar residues" evidence="1">
    <location>
        <begin position="227"/>
        <end position="242"/>
    </location>
</feature>
<accession>A0A9Q1ESM2</accession>
<gene>
    <name evidence="3" type="ORF">SKAU_G00315680</name>
</gene>
<feature type="region of interest" description="Disordered" evidence="1">
    <location>
        <begin position="351"/>
        <end position="433"/>
    </location>
</feature>
<dbReference type="Proteomes" id="UP001152622">
    <property type="component" value="Chromosome 13"/>
</dbReference>
<evidence type="ECO:0000313" key="3">
    <source>
        <dbReference type="EMBL" id="KAJ8344239.1"/>
    </source>
</evidence>
<proteinExistence type="predicted"/>
<evidence type="ECO:0000256" key="2">
    <source>
        <dbReference type="SAM" id="SignalP"/>
    </source>
</evidence>
<feature type="region of interest" description="Disordered" evidence="1">
    <location>
        <begin position="122"/>
        <end position="242"/>
    </location>
</feature>
<feature type="compositionally biased region" description="Basic and acidic residues" evidence="1">
    <location>
        <begin position="76"/>
        <end position="86"/>
    </location>
</feature>
<dbReference type="EMBL" id="JAINUF010000013">
    <property type="protein sequence ID" value="KAJ8344239.1"/>
    <property type="molecule type" value="Genomic_DNA"/>
</dbReference>
<feature type="chain" id="PRO_5040372641" evidence="2">
    <location>
        <begin position="23"/>
        <end position="465"/>
    </location>
</feature>
<feature type="region of interest" description="Disordered" evidence="1">
    <location>
        <begin position="40"/>
        <end position="90"/>
    </location>
</feature>
<keyword evidence="4" id="KW-1185">Reference proteome</keyword>
<feature type="signal peptide" evidence="2">
    <location>
        <begin position="1"/>
        <end position="22"/>
    </location>
</feature>
<feature type="compositionally biased region" description="Low complexity" evidence="1">
    <location>
        <begin position="183"/>
        <end position="202"/>
    </location>
</feature>
<evidence type="ECO:0000256" key="1">
    <source>
        <dbReference type="SAM" id="MobiDB-lite"/>
    </source>
</evidence>
<comment type="caution">
    <text evidence="3">The sequence shown here is derived from an EMBL/GenBank/DDBJ whole genome shotgun (WGS) entry which is preliminary data.</text>
</comment>
<keyword evidence="2" id="KW-0732">Signal</keyword>
<protein>
    <submittedName>
        <fullName evidence="3">Uncharacterized protein</fullName>
    </submittedName>
</protein>
<dbReference type="OrthoDB" id="10647612at2759"/>
<sequence length="465" mass="49124">MALRHYLWTLLLCDVLIYSICGVQKVGNYEAIQYRSAPRTHTHSNAFRPRSAVKGAGAPYSPSSAQSQPSPSPQNQREEVQHHNEDQVPTVNREQVKLIPVFQGHTGLSVAQPQIIRFGSTQTQSTSRLLSGFNPPHGGSTLGSAVGQGHAQREADQSRTPSVFSHVPFSHSAQAPSAARLPTNTFGSGHSTGTSYSSHYNTASSGPGYTGSARRDHNLPARIPHRPSQSINTANLPTRYSGTHRYPQNLNTASRAIGVHQFGSRAGSSAMGHSGSHVFQPPSRTVQYIPAGFAPFLNWGSTSGFHTITVKPDTGSAGPGRQHSRFHTITVKPDTGSAGPGRQHSHFHTITVKPDTGSAGSVKGGGASMGRRQHSHFHTITVKPDTGSAGSVEGGGASMGRRQHSSLNGAGRPTGTGPDAGYTRRSGSSFDGSTPAAVHFLSAQSGSGRRNYGCLWMGCNPTGHT</sequence>
<organism evidence="3 4">
    <name type="scientific">Synaphobranchus kaupii</name>
    <name type="common">Kaup's arrowtooth eel</name>
    <dbReference type="NCBI Taxonomy" id="118154"/>
    <lineage>
        <taxon>Eukaryota</taxon>
        <taxon>Metazoa</taxon>
        <taxon>Chordata</taxon>
        <taxon>Craniata</taxon>
        <taxon>Vertebrata</taxon>
        <taxon>Euteleostomi</taxon>
        <taxon>Actinopterygii</taxon>
        <taxon>Neopterygii</taxon>
        <taxon>Teleostei</taxon>
        <taxon>Anguilliformes</taxon>
        <taxon>Synaphobranchidae</taxon>
        <taxon>Synaphobranchus</taxon>
    </lineage>
</organism>
<feature type="compositionally biased region" description="Low complexity" evidence="1">
    <location>
        <begin position="61"/>
        <end position="75"/>
    </location>
</feature>